<feature type="region of interest" description="Disordered" evidence="1">
    <location>
        <begin position="208"/>
        <end position="331"/>
    </location>
</feature>
<gene>
    <name evidence="2" type="ORF">V9T40_004619</name>
</gene>
<organism evidence="2 3">
    <name type="scientific">Parthenolecanium corni</name>
    <dbReference type="NCBI Taxonomy" id="536013"/>
    <lineage>
        <taxon>Eukaryota</taxon>
        <taxon>Metazoa</taxon>
        <taxon>Ecdysozoa</taxon>
        <taxon>Arthropoda</taxon>
        <taxon>Hexapoda</taxon>
        <taxon>Insecta</taxon>
        <taxon>Pterygota</taxon>
        <taxon>Neoptera</taxon>
        <taxon>Paraneoptera</taxon>
        <taxon>Hemiptera</taxon>
        <taxon>Sternorrhyncha</taxon>
        <taxon>Coccoidea</taxon>
        <taxon>Coccidae</taxon>
        <taxon>Parthenolecanium</taxon>
    </lineage>
</organism>
<feature type="compositionally biased region" description="Basic and acidic residues" evidence="1">
    <location>
        <begin position="104"/>
        <end position="120"/>
    </location>
</feature>
<dbReference type="Pfam" id="PF16001">
    <property type="entry name" value="DUF4775"/>
    <property type="match status" value="1"/>
</dbReference>
<feature type="compositionally biased region" description="Low complexity" evidence="1">
    <location>
        <begin position="208"/>
        <end position="252"/>
    </location>
</feature>
<feature type="compositionally biased region" description="Basic and acidic residues" evidence="1">
    <location>
        <begin position="254"/>
        <end position="265"/>
    </location>
</feature>
<dbReference type="Proteomes" id="UP001367676">
    <property type="component" value="Unassembled WGS sequence"/>
</dbReference>
<feature type="compositionally biased region" description="Polar residues" evidence="1">
    <location>
        <begin position="318"/>
        <end position="331"/>
    </location>
</feature>
<dbReference type="InterPro" id="IPR031945">
    <property type="entry name" value="DUF4775"/>
</dbReference>
<dbReference type="EMBL" id="JBBCAQ010000032">
    <property type="protein sequence ID" value="KAK7583656.1"/>
    <property type="molecule type" value="Genomic_DNA"/>
</dbReference>
<comment type="caution">
    <text evidence="2">The sequence shown here is derived from an EMBL/GenBank/DDBJ whole genome shotgun (WGS) entry which is preliminary data.</text>
</comment>
<dbReference type="AlphaFoldDB" id="A0AAN9TTI9"/>
<sequence>MSETSAEVKTENNVETPEKGEPTPRKGKRTSSIASKLAKEAESILKGFGDKEDAPEGRRATRSSTRGSIAPPVCTPPPAKKERKSSATLTNSTSAPRRGRPKKGGGDDVKPNSDEHKDDTNNVEETIDDKKTSKANQVADVEMKDEIVTGVNSNSDAVTTIPATDADEADAKEVKTETNAEDVAKESTATTGDVKDKLNDANAVVVSSGSAPSSAETVHSNSKVSSATTTVPVTSNVSSVSASATNTANGTVEACKRINRDDKIANDSMETSDGTDATKKVSIATSDEKAAAASTDEKTTASPFSDESNKSFNSSSEPLASQTSITLSSND</sequence>
<feature type="compositionally biased region" description="Basic and acidic residues" evidence="1">
    <location>
        <begin position="1"/>
        <end position="24"/>
    </location>
</feature>
<keyword evidence="3" id="KW-1185">Reference proteome</keyword>
<evidence type="ECO:0000313" key="3">
    <source>
        <dbReference type="Proteomes" id="UP001367676"/>
    </source>
</evidence>
<evidence type="ECO:0000313" key="2">
    <source>
        <dbReference type="EMBL" id="KAK7583656.1"/>
    </source>
</evidence>
<name>A0AAN9TTI9_9HEMI</name>
<feature type="region of interest" description="Disordered" evidence="1">
    <location>
        <begin position="157"/>
        <end position="193"/>
    </location>
</feature>
<feature type="compositionally biased region" description="Low complexity" evidence="1">
    <location>
        <begin position="304"/>
        <end position="317"/>
    </location>
</feature>
<evidence type="ECO:0000256" key="1">
    <source>
        <dbReference type="SAM" id="MobiDB-lite"/>
    </source>
</evidence>
<feature type="compositionally biased region" description="Polar residues" evidence="1">
    <location>
        <begin position="86"/>
        <end position="95"/>
    </location>
</feature>
<feature type="region of interest" description="Disordered" evidence="1">
    <location>
        <begin position="1"/>
        <end position="141"/>
    </location>
</feature>
<accession>A0AAN9TTI9</accession>
<feature type="compositionally biased region" description="Basic and acidic residues" evidence="1">
    <location>
        <begin position="169"/>
        <end position="185"/>
    </location>
</feature>
<feature type="compositionally biased region" description="Basic and acidic residues" evidence="1">
    <location>
        <begin position="37"/>
        <end position="59"/>
    </location>
</feature>
<protein>
    <submittedName>
        <fullName evidence="2">Uncharacterized protein</fullName>
    </submittedName>
</protein>
<feature type="compositionally biased region" description="Basic and acidic residues" evidence="1">
    <location>
        <begin position="286"/>
        <end position="299"/>
    </location>
</feature>
<proteinExistence type="predicted"/>
<reference evidence="2 3" key="1">
    <citation type="submission" date="2024-03" db="EMBL/GenBank/DDBJ databases">
        <title>Adaptation during the transition from Ophiocordyceps entomopathogen to insect associate is accompanied by gene loss and intensified selection.</title>
        <authorList>
            <person name="Ward C.M."/>
            <person name="Onetto C.A."/>
            <person name="Borneman A.R."/>
        </authorList>
    </citation>
    <scope>NUCLEOTIDE SEQUENCE [LARGE SCALE GENOMIC DNA]</scope>
    <source>
        <strain evidence="2">AWRI1</strain>
        <tissue evidence="2">Single Adult Female</tissue>
    </source>
</reference>